<evidence type="ECO:0000313" key="2">
    <source>
        <dbReference type="EMBL" id="KAH6647013.1"/>
    </source>
</evidence>
<keyword evidence="2" id="KW-0378">Hydrolase</keyword>
<evidence type="ECO:0000259" key="1">
    <source>
        <dbReference type="Pfam" id="PF06283"/>
    </source>
</evidence>
<dbReference type="GO" id="GO:0016787">
    <property type="term" value="F:hydrolase activity"/>
    <property type="evidence" value="ECO:0007669"/>
    <property type="project" value="UniProtKB-KW"/>
</dbReference>
<dbReference type="PANTHER" id="PTHR40469:SF2">
    <property type="entry name" value="GALACTOSE-BINDING DOMAIN-LIKE SUPERFAMILY PROTEIN"/>
    <property type="match status" value="1"/>
</dbReference>
<dbReference type="GeneID" id="70137061"/>
<feature type="domain" description="ThuA-like" evidence="1">
    <location>
        <begin position="9"/>
        <end position="220"/>
    </location>
</feature>
<gene>
    <name evidence="2" type="ORF">BKA67DRAFT_663370</name>
</gene>
<dbReference type="InterPro" id="IPR029010">
    <property type="entry name" value="ThuA-like"/>
</dbReference>
<protein>
    <submittedName>
        <fullName evidence="2">Glycosyl hydrolase</fullName>
    </submittedName>
</protein>
<dbReference type="OrthoDB" id="3482285at2759"/>
<reference evidence="2" key="1">
    <citation type="journal article" date="2021" name="Nat. Commun.">
        <title>Genetic determinants of endophytism in the Arabidopsis root mycobiome.</title>
        <authorList>
            <person name="Mesny F."/>
            <person name="Miyauchi S."/>
            <person name="Thiergart T."/>
            <person name="Pickel B."/>
            <person name="Atanasova L."/>
            <person name="Karlsson M."/>
            <person name="Huettel B."/>
            <person name="Barry K.W."/>
            <person name="Haridas S."/>
            <person name="Chen C."/>
            <person name="Bauer D."/>
            <person name="Andreopoulos W."/>
            <person name="Pangilinan J."/>
            <person name="LaButti K."/>
            <person name="Riley R."/>
            <person name="Lipzen A."/>
            <person name="Clum A."/>
            <person name="Drula E."/>
            <person name="Henrissat B."/>
            <person name="Kohler A."/>
            <person name="Grigoriev I.V."/>
            <person name="Martin F.M."/>
            <person name="Hacquard S."/>
        </authorList>
    </citation>
    <scope>NUCLEOTIDE SEQUENCE</scope>
    <source>
        <strain evidence="2">MPI-SDFR-AT-0073</strain>
    </source>
</reference>
<dbReference type="AlphaFoldDB" id="A0A9P8RJ72"/>
<keyword evidence="3" id="KW-1185">Reference proteome</keyword>
<accession>A0A9P8RJ72</accession>
<proteinExistence type="predicted"/>
<comment type="caution">
    <text evidence="2">The sequence shown here is derived from an EMBL/GenBank/DDBJ whole genome shotgun (WGS) entry which is preliminary data.</text>
</comment>
<dbReference type="Gene3D" id="3.40.50.880">
    <property type="match status" value="1"/>
</dbReference>
<name>A0A9P8RJ72_9PEZI</name>
<sequence>MPSSSSLSILVFTKTAGYRHESISAGIEALKKFAAASDLITCDTTEDASVINLSSLSQYRVLVFLHTSGDFLDKAQLDALKGFIRNGGGFVGIHGAAAGMPQDEWYGRLVGAAFTEHPKPQDGVVKIEDTAHALTKGLSNQWKWHDEWYNFRSNPRDNVHVLMSIDESSYEGGTMGNDHPLAWCQEFEGARSFYTSLGHFDEAWRDERFHEHIKRGIYWAACLL</sequence>
<dbReference type="InterPro" id="IPR029062">
    <property type="entry name" value="Class_I_gatase-like"/>
</dbReference>
<evidence type="ECO:0000313" key="3">
    <source>
        <dbReference type="Proteomes" id="UP000758603"/>
    </source>
</evidence>
<organism evidence="2 3">
    <name type="scientific">Truncatella angustata</name>
    <dbReference type="NCBI Taxonomy" id="152316"/>
    <lineage>
        <taxon>Eukaryota</taxon>
        <taxon>Fungi</taxon>
        <taxon>Dikarya</taxon>
        <taxon>Ascomycota</taxon>
        <taxon>Pezizomycotina</taxon>
        <taxon>Sordariomycetes</taxon>
        <taxon>Xylariomycetidae</taxon>
        <taxon>Amphisphaeriales</taxon>
        <taxon>Sporocadaceae</taxon>
        <taxon>Truncatella</taxon>
    </lineage>
</organism>
<dbReference type="EMBL" id="JAGPXC010000009">
    <property type="protein sequence ID" value="KAH6647013.1"/>
    <property type="molecule type" value="Genomic_DNA"/>
</dbReference>
<dbReference type="Pfam" id="PF06283">
    <property type="entry name" value="ThuA"/>
    <property type="match status" value="1"/>
</dbReference>
<dbReference type="PANTHER" id="PTHR40469">
    <property type="entry name" value="SECRETED GLYCOSYL HYDROLASE"/>
    <property type="match status" value="1"/>
</dbReference>
<dbReference type="SUPFAM" id="SSF52317">
    <property type="entry name" value="Class I glutamine amidotransferase-like"/>
    <property type="match status" value="1"/>
</dbReference>
<dbReference type="RefSeq" id="XP_045953527.1">
    <property type="nucleotide sequence ID" value="XM_046108170.1"/>
</dbReference>
<dbReference type="Proteomes" id="UP000758603">
    <property type="component" value="Unassembled WGS sequence"/>
</dbReference>